<gene>
    <name evidence="4" type="ORF">GWC95_07150</name>
</gene>
<dbReference type="Gene3D" id="2.40.50.1020">
    <property type="entry name" value="LytTr DNA-binding domain"/>
    <property type="match status" value="1"/>
</dbReference>
<dbReference type="SMART" id="SM00850">
    <property type="entry name" value="LytTR"/>
    <property type="match status" value="1"/>
</dbReference>
<sequence length="251" mass="27991">MKAVIIEDEKRNSVQLRSLLQKNCPQIAIVGEGADADSGRRLINNLQPDLVFLDIQLPGKSGFDMLSEIGNCNFEVIFVSGFDTYGIQAIKFSALDYLLKPVKPKELVEAVRKAETSSTKKQAAEKITNLLSHLGETDVAGKRIGLPLMKEIRFVDISDITYCEASNSYTKFFMNDGSKEPLLVSAGLFTYDAQLAPFHFIRCHQSYLVNRKYIRSLIKDGNAFELVLTDGTRIPVSRLKIGAVRNELRLG</sequence>
<comment type="caution">
    <text evidence="4">The sequence shown here is derived from an EMBL/GenBank/DDBJ whole genome shotgun (WGS) entry which is preliminary data.</text>
</comment>
<dbReference type="InterPro" id="IPR007492">
    <property type="entry name" value="LytTR_DNA-bd_dom"/>
</dbReference>
<protein>
    <submittedName>
        <fullName evidence="4">Response regulator transcription factor</fullName>
    </submittedName>
</protein>
<evidence type="ECO:0000313" key="4">
    <source>
        <dbReference type="EMBL" id="NCI49692.1"/>
    </source>
</evidence>
<evidence type="ECO:0000313" key="5">
    <source>
        <dbReference type="Proteomes" id="UP000753802"/>
    </source>
</evidence>
<evidence type="ECO:0000259" key="3">
    <source>
        <dbReference type="PROSITE" id="PS50930"/>
    </source>
</evidence>
<dbReference type="Proteomes" id="UP000753802">
    <property type="component" value="Unassembled WGS sequence"/>
</dbReference>
<dbReference type="Pfam" id="PF00072">
    <property type="entry name" value="Response_reg"/>
    <property type="match status" value="1"/>
</dbReference>
<organism evidence="4 5">
    <name type="scientific">Sediminibacterium roseum</name>
    <dbReference type="NCBI Taxonomy" id="1978412"/>
    <lineage>
        <taxon>Bacteria</taxon>
        <taxon>Pseudomonadati</taxon>
        <taxon>Bacteroidota</taxon>
        <taxon>Chitinophagia</taxon>
        <taxon>Chitinophagales</taxon>
        <taxon>Chitinophagaceae</taxon>
        <taxon>Sediminibacterium</taxon>
    </lineage>
</organism>
<accession>A0ABW9ZVC9</accession>
<dbReference type="InterPro" id="IPR046947">
    <property type="entry name" value="LytR-like"/>
</dbReference>
<name>A0ABW9ZVC9_9BACT</name>
<evidence type="ECO:0000256" key="1">
    <source>
        <dbReference type="PROSITE-ProRule" id="PRU00169"/>
    </source>
</evidence>
<evidence type="ECO:0000259" key="2">
    <source>
        <dbReference type="PROSITE" id="PS50110"/>
    </source>
</evidence>
<dbReference type="SUPFAM" id="SSF52172">
    <property type="entry name" value="CheY-like"/>
    <property type="match status" value="1"/>
</dbReference>
<feature type="modified residue" description="4-aspartylphosphate" evidence="1">
    <location>
        <position position="54"/>
    </location>
</feature>
<dbReference type="InterPro" id="IPR011006">
    <property type="entry name" value="CheY-like_superfamily"/>
</dbReference>
<dbReference type="PROSITE" id="PS50930">
    <property type="entry name" value="HTH_LYTTR"/>
    <property type="match status" value="1"/>
</dbReference>
<keyword evidence="5" id="KW-1185">Reference proteome</keyword>
<dbReference type="PANTHER" id="PTHR37299">
    <property type="entry name" value="TRANSCRIPTIONAL REGULATOR-RELATED"/>
    <property type="match status" value="1"/>
</dbReference>
<proteinExistence type="predicted"/>
<dbReference type="InterPro" id="IPR001789">
    <property type="entry name" value="Sig_transdc_resp-reg_receiver"/>
</dbReference>
<feature type="domain" description="Response regulatory" evidence="2">
    <location>
        <begin position="2"/>
        <end position="115"/>
    </location>
</feature>
<dbReference type="PROSITE" id="PS50110">
    <property type="entry name" value="RESPONSE_REGULATORY"/>
    <property type="match status" value="1"/>
</dbReference>
<dbReference type="SMART" id="SM00448">
    <property type="entry name" value="REC"/>
    <property type="match status" value="1"/>
</dbReference>
<dbReference type="PANTHER" id="PTHR37299:SF1">
    <property type="entry name" value="STAGE 0 SPORULATION PROTEIN A HOMOLOG"/>
    <property type="match status" value="1"/>
</dbReference>
<keyword evidence="1" id="KW-0597">Phosphoprotein</keyword>
<dbReference type="Pfam" id="PF04397">
    <property type="entry name" value="LytTR"/>
    <property type="match status" value="1"/>
</dbReference>
<dbReference type="RefSeq" id="WP_161818003.1">
    <property type="nucleotide sequence ID" value="NZ_JAACJS010000011.1"/>
</dbReference>
<reference evidence="4 5" key="1">
    <citation type="submission" date="2020-01" db="EMBL/GenBank/DDBJ databases">
        <title>Genome analysis.</title>
        <authorList>
            <person name="Wu S."/>
            <person name="Wang G."/>
        </authorList>
    </citation>
    <scope>NUCLEOTIDE SEQUENCE [LARGE SCALE GENOMIC DNA]</scope>
    <source>
        <strain evidence="4 5">SYL130</strain>
    </source>
</reference>
<dbReference type="EMBL" id="JAACJS010000011">
    <property type="protein sequence ID" value="NCI49692.1"/>
    <property type="molecule type" value="Genomic_DNA"/>
</dbReference>
<feature type="domain" description="HTH LytTR-type" evidence="3">
    <location>
        <begin position="144"/>
        <end position="250"/>
    </location>
</feature>
<dbReference type="Gene3D" id="3.40.50.2300">
    <property type="match status" value="1"/>
</dbReference>